<reference evidence="2" key="1">
    <citation type="submission" date="2019-09" db="EMBL/GenBank/DDBJ databases">
        <authorList>
            <person name="Chandra G."/>
            <person name="Truman W A."/>
        </authorList>
    </citation>
    <scope>NUCLEOTIDE SEQUENCE [LARGE SCALE GENOMIC DNA]</scope>
    <source>
        <strain evidence="2">PS652</strain>
    </source>
</reference>
<dbReference type="SUPFAM" id="SSF48613">
    <property type="entry name" value="Heme oxygenase-like"/>
    <property type="match status" value="1"/>
</dbReference>
<dbReference type="Pfam" id="PF11251">
    <property type="entry name" value="DUF3050"/>
    <property type="match status" value="1"/>
</dbReference>
<name>A0A5E6WUF4_PSEFL</name>
<accession>A0A5E6WUF4</accession>
<dbReference type="InterPro" id="IPR024423">
    <property type="entry name" value="DUF3050"/>
</dbReference>
<reference evidence="1 3" key="2">
    <citation type="submission" date="2024-03" db="EMBL/GenBank/DDBJ databases">
        <authorList>
            <person name="Alaster D. Moffat"/>
            <person name="Govind Chandra"/>
            <person name="Andrew W. Truman"/>
        </authorList>
    </citation>
    <scope>NUCLEOTIDE SEQUENCE [LARGE SCALE GENOMIC DNA]</scope>
    <source>
        <strain evidence="1">PS652</strain>
    </source>
</reference>
<dbReference type="Gene3D" id="1.20.910.10">
    <property type="entry name" value="Heme oxygenase-like"/>
    <property type="match status" value="1"/>
</dbReference>
<sequence length="267" mass="30022">MSFEIDQYIQDERRTLLEHPLFANITTLDDVRLLMEVHVFAVWDFMTLLKRIQRDLTCVELPWLAPKHITAARLINEIVIGEETDERPGGGFISHMELYVNAMEEIGANTAPFRNFLAQLGDGAPLGQALAAPDIPLPAKIFVSQTLDVALYGTTEQALAYFFFGREDIIPDMFGRLLENWSVSEDSVPMLTYYLKRHIEMDGDDHGPAAKRIIAAIITEPAQQTQLVNSARSAINARIGLWDGVQHLLAQRLPAPDLQHQYQAELG</sequence>
<dbReference type="EMBL" id="CABVHG010000041">
    <property type="protein sequence ID" value="VVN32449.1"/>
    <property type="molecule type" value="Genomic_DNA"/>
</dbReference>
<dbReference type="InterPro" id="IPR016084">
    <property type="entry name" value="Haem_Oase-like_multi-hlx"/>
</dbReference>
<evidence type="ECO:0008006" key="4">
    <source>
        <dbReference type="Google" id="ProtNLM"/>
    </source>
</evidence>
<protein>
    <recommendedName>
        <fullName evidence="4">Mangotoxin biosynthesis-involved protein MgoB</fullName>
    </recommendedName>
</protein>
<dbReference type="AlphaFoldDB" id="A0A5E6WUF4"/>
<evidence type="ECO:0000313" key="1">
    <source>
        <dbReference type="EMBL" id="CAK9888039.1"/>
    </source>
</evidence>
<dbReference type="Proteomes" id="UP000326595">
    <property type="component" value="Chromosome"/>
</dbReference>
<gene>
    <name evidence="1" type="ORF">PS652_00848</name>
    <name evidence="2" type="ORF">PS652_04921</name>
</gene>
<proteinExistence type="predicted"/>
<organism evidence="2">
    <name type="scientific">Pseudomonas fluorescens</name>
    <dbReference type="NCBI Taxonomy" id="294"/>
    <lineage>
        <taxon>Bacteria</taxon>
        <taxon>Pseudomonadati</taxon>
        <taxon>Pseudomonadota</taxon>
        <taxon>Gammaproteobacteria</taxon>
        <taxon>Pseudomonadales</taxon>
        <taxon>Pseudomonadaceae</taxon>
        <taxon>Pseudomonas</taxon>
    </lineage>
</organism>
<dbReference type="RefSeq" id="WP_038993970.1">
    <property type="nucleotide sequence ID" value="NZ_OZ024668.1"/>
</dbReference>
<evidence type="ECO:0000313" key="2">
    <source>
        <dbReference type="EMBL" id="VVN32449.1"/>
    </source>
</evidence>
<dbReference type="EMBL" id="OZ024668">
    <property type="protein sequence ID" value="CAK9888039.1"/>
    <property type="molecule type" value="Genomic_DNA"/>
</dbReference>
<evidence type="ECO:0000313" key="3">
    <source>
        <dbReference type="Proteomes" id="UP000326595"/>
    </source>
</evidence>